<dbReference type="SFLD" id="SFLDS00003">
    <property type="entry name" value="Haloacid_Dehalogenase"/>
    <property type="match status" value="1"/>
</dbReference>
<evidence type="ECO:0000313" key="2">
    <source>
        <dbReference type="EMBL" id="RPB16454.1"/>
    </source>
</evidence>
<dbReference type="Proteomes" id="UP000277580">
    <property type="component" value="Unassembled WGS sequence"/>
</dbReference>
<proteinExistence type="predicted"/>
<accession>A0A3N4L0V4</accession>
<reference evidence="2 3" key="1">
    <citation type="journal article" date="2018" name="Nat. Ecol. Evol.">
        <title>Pezizomycetes genomes reveal the molecular basis of ectomycorrhizal truffle lifestyle.</title>
        <authorList>
            <person name="Murat C."/>
            <person name="Payen T."/>
            <person name="Noel B."/>
            <person name="Kuo A."/>
            <person name="Morin E."/>
            <person name="Chen J."/>
            <person name="Kohler A."/>
            <person name="Krizsan K."/>
            <person name="Balestrini R."/>
            <person name="Da Silva C."/>
            <person name="Montanini B."/>
            <person name="Hainaut M."/>
            <person name="Levati E."/>
            <person name="Barry K.W."/>
            <person name="Belfiori B."/>
            <person name="Cichocki N."/>
            <person name="Clum A."/>
            <person name="Dockter R.B."/>
            <person name="Fauchery L."/>
            <person name="Guy J."/>
            <person name="Iotti M."/>
            <person name="Le Tacon F."/>
            <person name="Lindquist E.A."/>
            <person name="Lipzen A."/>
            <person name="Malagnac F."/>
            <person name="Mello A."/>
            <person name="Molinier V."/>
            <person name="Miyauchi S."/>
            <person name="Poulain J."/>
            <person name="Riccioni C."/>
            <person name="Rubini A."/>
            <person name="Sitrit Y."/>
            <person name="Splivallo R."/>
            <person name="Traeger S."/>
            <person name="Wang M."/>
            <person name="Zifcakova L."/>
            <person name="Wipf D."/>
            <person name="Zambonelli A."/>
            <person name="Paolocci F."/>
            <person name="Nowrousian M."/>
            <person name="Ottonello S."/>
            <person name="Baldrian P."/>
            <person name="Spatafora J.W."/>
            <person name="Henrissat B."/>
            <person name="Nagy L.G."/>
            <person name="Aury J.M."/>
            <person name="Wincker P."/>
            <person name="Grigoriev I.V."/>
            <person name="Bonfante P."/>
            <person name="Martin F.M."/>
        </authorList>
    </citation>
    <scope>NUCLEOTIDE SEQUENCE [LARGE SCALE GENOMIC DNA]</scope>
    <source>
        <strain evidence="2 3">CCBAS932</strain>
    </source>
</reference>
<dbReference type="PRINTS" id="PR00413">
    <property type="entry name" value="HADHALOGNASE"/>
</dbReference>
<dbReference type="InterPro" id="IPR041492">
    <property type="entry name" value="HAD_2"/>
</dbReference>
<dbReference type="EMBL" id="ML119109">
    <property type="protein sequence ID" value="RPB16454.1"/>
    <property type="molecule type" value="Genomic_DNA"/>
</dbReference>
<dbReference type="PANTHER" id="PTHR43316:SF9">
    <property type="entry name" value="ACID DEHALOGENASE, PUTATIVE (AFU_ORTHOLOGUE AFUA_6G14460)-RELATED"/>
    <property type="match status" value="1"/>
</dbReference>
<dbReference type="InterPro" id="IPR006439">
    <property type="entry name" value="HAD-SF_hydro_IA"/>
</dbReference>
<keyword evidence="3" id="KW-1185">Reference proteome</keyword>
<sequence length="258" mass="29048">MSAPTTDNDNTTSFKPFKLLSFDVYGTLIDWESGLYAAAQPLLTHYSPTTNTLSREEFINLYNTLEGAQQKETPEMKYSEVLSTVYQQIASTLSQPPPSQEEADEFSASIKNWKAFPDTVDALKRLKKHFKLVVLSNVDRDSFATSLPELGGEGIFDAILTAQDIGSYKPDLNNFEYLLKEVKERFGVEKDEILHTAQSLHHDHIPAEIMKLRSAWISRKDATIGSEDDEFVKVGAWEWRFNTLGEMADAVEKELGGV</sequence>
<organism evidence="2 3">
    <name type="scientific">Morchella conica CCBAS932</name>
    <dbReference type="NCBI Taxonomy" id="1392247"/>
    <lineage>
        <taxon>Eukaryota</taxon>
        <taxon>Fungi</taxon>
        <taxon>Dikarya</taxon>
        <taxon>Ascomycota</taxon>
        <taxon>Pezizomycotina</taxon>
        <taxon>Pezizomycetes</taxon>
        <taxon>Pezizales</taxon>
        <taxon>Morchellaceae</taxon>
        <taxon>Morchella</taxon>
    </lineage>
</organism>
<dbReference type="Pfam" id="PF13419">
    <property type="entry name" value="HAD_2"/>
    <property type="match status" value="1"/>
</dbReference>
<dbReference type="Gene3D" id="3.40.50.1000">
    <property type="entry name" value="HAD superfamily/HAD-like"/>
    <property type="match status" value="1"/>
</dbReference>
<gene>
    <name evidence="2" type="ORF">P167DRAFT_532448</name>
</gene>
<dbReference type="InParanoid" id="A0A3N4L0V4"/>
<dbReference type="Gene3D" id="1.10.150.750">
    <property type="match status" value="1"/>
</dbReference>
<dbReference type="InterPro" id="IPR036412">
    <property type="entry name" value="HAD-like_sf"/>
</dbReference>
<dbReference type="SFLD" id="SFLDG01129">
    <property type="entry name" value="C1.5:_HAD__Beta-PGM__Phosphata"/>
    <property type="match status" value="1"/>
</dbReference>
<evidence type="ECO:0000313" key="3">
    <source>
        <dbReference type="Proteomes" id="UP000277580"/>
    </source>
</evidence>
<evidence type="ECO:0000256" key="1">
    <source>
        <dbReference type="ARBA" id="ARBA00022801"/>
    </source>
</evidence>
<dbReference type="AlphaFoldDB" id="A0A3N4L0V4"/>
<name>A0A3N4L0V4_9PEZI</name>
<dbReference type="SUPFAM" id="SSF56784">
    <property type="entry name" value="HAD-like"/>
    <property type="match status" value="1"/>
</dbReference>
<dbReference type="OrthoDB" id="444127at2759"/>
<dbReference type="NCBIfam" id="TIGR01493">
    <property type="entry name" value="HAD-SF-IA-v2"/>
    <property type="match status" value="1"/>
</dbReference>
<dbReference type="GO" id="GO:0016791">
    <property type="term" value="F:phosphatase activity"/>
    <property type="evidence" value="ECO:0007669"/>
    <property type="project" value="UniProtKB-ARBA"/>
</dbReference>
<dbReference type="PANTHER" id="PTHR43316">
    <property type="entry name" value="HYDROLASE, HALOACID DELAHOGENASE-RELATED"/>
    <property type="match status" value="1"/>
</dbReference>
<dbReference type="InterPro" id="IPR023214">
    <property type="entry name" value="HAD_sf"/>
</dbReference>
<dbReference type="InterPro" id="IPR051540">
    <property type="entry name" value="S-2-haloacid_dehalogenase"/>
</dbReference>
<protein>
    <submittedName>
        <fullName evidence="2">HAD-like protein</fullName>
    </submittedName>
</protein>
<keyword evidence="1" id="KW-0378">Hydrolase</keyword>